<gene>
    <name evidence="1" type="ORF">AWL63_07000</name>
</gene>
<evidence type="ECO:0000313" key="1">
    <source>
        <dbReference type="EMBL" id="AOH83753.1"/>
    </source>
</evidence>
<dbReference type="OrthoDB" id="839663at2"/>
<dbReference type="Pfam" id="PF04365">
    <property type="entry name" value="BrnT_toxin"/>
    <property type="match status" value="1"/>
</dbReference>
<dbReference type="Gene3D" id="3.10.450.530">
    <property type="entry name" value="Ribonuclease toxin, BrnT, of type II toxin-antitoxin system"/>
    <property type="match status" value="1"/>
</dbReference>
<keyword evidence="2" id="KW-1185">Reference proteome</keyword>
<accession>A0A1B3Z8J9</accession>
<dbReference type="STRING" id="1560345.AWL63_07000"/>
<evidence type="ECO:0008006" key="3">
    <source>
        <dbReference type="Google" id="ProtNLM"/>
    </source>
</evidence>
<name>A0A1B3Z8J9_9SPHN</name>
<reference evidence="1 2" key="1">
    <citation type="submission" date="2016-01" db="EMBL/GenBank/DDBJ databases">
        <title>Complete genome and mega plasmid sequence of Sphingomonas panacis DCY99 elicits systemic resistance in rice to Xanthomonas oryzae.</title>
        <authorList>
            <person name="Kim Y.J."/>
            <person name="Yang D.C."/>
            <person name="Sing P."/>
        </authorList>
    </citation>
    <scope>NUCLEOTIDE SEQUENCE [LARGE SCALE GENOMIC DNA]</scope>
    <source>
        <strain evidence="1 2">DCY99</strain>
    </source>
</reference>
<dbReference type="RefSeq" id="WP_069204320.1">
    <property type="nucleotide sequence ID" value="NZ_CP014168.1"/>
</dbReference>
<dbReference type="InterPro" id="IPR007460">
    <property type="entry name" value="BrnT_toxin"/>
</dbReference>
<dbReference type="AlphaFoldDB" id="A0A1B3Z8J9"/>
<protein>
    <recommendedName>
        <fullName evidence="3">BrnT family toxin</fullName>
    </recommendedName>
</protein>
<sequence length="87" mass="9794">MDIEFDPAKDVANVAKHGLSLADAAEFDLSTAVVLVDDRFDYRETRYRAFGLVGGEARCLVFAVRGATIRAISYRRAHRKEIRRHGL</sequence>
<proteinExistence type="predicted"/>
<evidence type="ECO:0000313" key="2">
    <source>
        <dbReference type="Proteomes" id="UP000094256"/>
    </source>
</evidence>
<organism evidence="1 2">
    <name type="scientific">Sphingomonas panacis</name>
    <dbReference type="NCBI Taxonomy" id="1560345"/>
    <lineage>
        <taxon>Bacteria</taxon>
        <taxon>Pseudomonadati</taxon>
        <taxon>Pseudomonadota</taxon>
        <taxon>Alphaproteobacteria</taxon>
        <taxon>Sphingomonadales</taxon>
        <taxon>Sphingomonadaceae</taxon>
        <taxon>Sphingomonas</taxon>
    </lineage>
</organism>
<dbReference type="Proteomes" id="UP000094256">
    <property type="component" value="Chromosome"/>
</dbReference>
<dbReference type="InterPro" id="IPR038573">
    <property type="entry name" value="BrnT_sf"/>
</dbReference>
<dbReference type="KEGG" id="span:AWL63_07000"/>
<dbReference type="EMBL" id="CP014168">
    <property type="protein sequence ID" value="AOH83753.1"/>
    <property type="molecule type" value="Genomic_DNA"/>
</dbReference>